<evidence type="ECO:0000313" key="1">
    <source>
        <dbReference type="EMBL" id="KAK8494932.1"/>
    </source>
</evidence>
<accession>A0ABR2AMP3</accession>
<protein>
    <submittedName>
        <fullName evidence="1">Uncharacterized protein</fullName>
    </submittedName>
</protein>
<dbReference type="Proteomes" id="UP001472677">
    <property type="component" value="Unassembled WGS sequence"/>
</dbReference>
<dbReference type="Pfam" id="PF08031">
    <property type="entry name" value="BBE"/>
    <property type="match status" value="1"/>
</dbReference>
<name>A0ABR2AMP3_9ROSI</name>
<proteinExistence type="predicted"/>
<dbReference type="PANTHER" id="PTHR32448">
    <property type="entry name" value="OS08G0158400 PROTEIN"/>
    <property type="match status" value="1"/>
</dbReference>
<reference evidence="1 2" key="1">
    <citation type="journal article" date="2024" name="G3 (Bethesda)">
        <title>Genome assembly of Hibiscus sabdariffa L. provides insights into metabolisms of medicinal natural products.</title>
        <authorList>
            <person name="Kim T."/>
        </authorList>
    </citation>
    <scope>NUCLEOTIDE SEQUENCE [LARGE SCALE GENOMIC DNA]</scope>
    <source>
        <strain evidence="1">TK-2024</strain>
        <tissue evidence="1">Old leaves</tissue>
    </source>
</reference>
<gene>
    <name evidence="1" type="ORF">V6N12_055838</name>
</gene>
<sequence length="326" mass="37345">MGEYMFWAIRGGGGGSFGIIVAWKLQLVPVPKTVTLYTVNRILEQNATKVVHKWQTIAHKLPMEFYSGITFAPIDIDGHQGTKKSVVASFHASFLSTIDDDLLPIMQEKFPELELLREDCTGMSWLQSILYMGLLPNDTLNILLDRTYKNPLLSPSFKAKSDYVTEPIPETAFEGIWERLLEKEAHSATISLIAYGGIMDGIASSATPYPHRDGILYKIVYSLGWAVEDNERWEWYVNWSRRLYNYMGPFVSKSPRRAYISYRDVDIGRNDENGETSYEEARVWGIKYFMDSFDKLARVKTMIDPDNFFRHEQSIPTLSSSSNMEL</sequence>
<dbReference type="EMBL" id="JBBPBM010000483">
    <property type="protein sequence ID" value="KAK8494932.1"/>
    <property type="molecule type" value="Genomic_DNA"/>
</dbReference>
<dbReference type="InterPro" id="IPR012951">
    <property type="entry name" value="BBE"/>
</dbReference>
<dbReference type="Gene3D" id="3.40.462.20">
    <property type="match status" value="1"/>
</dbReference>
<comment type="caution">
    <text evidence="1">The sequence shown here is derived from an EMBL/GenBank/DDBJ whole genome shotgun (WGS) entry which is preliminary data.</text>
</comment>
<dbReference type="Gene3D" id="3.30.465.10">
    <property type="match status" value="1"/>
</dbReference>
<keyword evidence="2" id="KW-1185">Reference proteome</keyword>
<evidence type="ECO:0000313" key="2">
    <source>
        <dbReference type="Proteomes" id="UP001472677"/>
    </source>
</evidence>
<organism evidence="1 2">
    <name type="scientific">Hibiscus sabdariffa</name>
    <name type="common">roselle</name>
    <dbReference type="NCBI Taxonomy" id="183260"/>
    <lineage>
        <taxon>Eukaryota</taxon>
        <taxon>Viridiplantae</taxon>
        <taxon>Streptophyta</taxon>
        <taxon>Embryophyta</taxon>
        <taxon>Tracheophyta</taxon>
        <taxon>Spermatophyta</taxon>
        <taxon>Magnoliopsida</taxon>
        <taxon>eudicotyledons</taxon>
        <taxon>Gunneridae</taxon>
        <taxon>Pentapetalae</taxon>
        <taxon>rosids</taxon>
        <taxon>malvids</taxon>
        <taxon>Malvales</taxon>
        <taxon>Malvaceae</taxon>
        <taxon>Malvoideae</taxon>
        <taxon>Hibiscus</taxon>
    </lineage>
</organism>
<dbReference type="InterPro" id="IPR016169">
    <property type="entry name" value="FAD-bd_PCMH_sub2"/>
</dbReference>